<dbReference type="Pfam" id="PF01136">
    <property type="entry name" value="Peptidase_U32"/>
    <property type="match status" value="1"/>
</dbReference>
<organism evidence="1 2">
    <name type="scientific">Pelotomaculum thermopropionicum</name>
    <dbReference type="NCBI Taxonomy" id="110500"/>
    <lineage>
        <taxon>Bacteria</taxon>
        <taxon>Bacillati</taxon>
        <taxon>Bacillota</taxon>
        <taxon>Clostridia</taxon>
        <taxon>Eubacteriales</taxon>
        <taxon>Desulfotomaculaceae</taxon>
        <taxon>Pelotomaculum</taxon>
    </lineage>
</organism>
<evidence type="ECO:0000313" key="1">
    <source>
        <dbReference type="EMBL" id="KUK81627.1"/>
    </source>
</evidence>
<comment type="caution">
    <text evidence="1">The sequence shown here is derived from an EMBL/GenBank/DDBJ whole genome shotgun (WGS) entry which is preliminary data.</text>
</comment>
<protein>
    <submittedName>
        <fullName evidence="1">Collagenase and related protease</fullName>
    </submittedName>
</protein>
<keyword evidence="1" id="KW-0378">Hydrolase</keyword>
<dbReference type="InterPro" id="IPR051454">
    <property type="entry name" value="RNA/ubiquinone_mod_enzymes"/>
</dbReference>
<keyword evidence="1" id="KW-0645">Protease</keyword>
<evidence type="ECO:0000313" key="2">
    <source>
        <dbReference type="Proteomes" id="UP000054705"/>
    </source>
</evidence>
<dbReference type="EMBL" id="LGGS01000139">
    <property type="protein sequence ID" value="KUK81627.1"/>
    <property type="molecule type" value="Genomic_DNA"/>
</dbReference>
<sequence length="161" mass="17078">MSGKPELLAPAGSRESLVAAVENGADAVYLGGRLFNARQSAGNFTREELARAVEFAHVRGVKLYVTVNTLLDERELDEAAGFLFFIQQIGADAAIVQDLGLAGLAGQVVPELPLHASTQMTVHNLPSALVLKESGIDRVIAARELSLAALEEMVRGGIKVE</sequence>
<dbReference type="InterPro" id="IPR001539">
    <property type="entry name" value="Peptidase_U32"/>
</dbReference>
<proteinExistence type="predicted"/>
<dbReference type="GO" id="GO:0006508">
    <property type="term" value="P:proteolysis"/>
    <property type="evidence" value="ECO:0007669"/>
    <property type="project" value="UniProtKB-KW"/>
</dbReference>
<gene>
    <name evidence="1" type="ORF">XD97_0606</name>
</gene>
<dbReference type="AlphaFoldDB" id="A0A117M328"/>
<dbReference type="PANTHER" id="PTHR30217:SF10">
    <property type="entry name" value="23S RRNA 5-HYDROXYCYTIDINE C2501 SYNTHASE"/>
    <property type="match status" value="1"/>
</dbReference>
<accession>A0A117M328</accession>
<feature type="non-terminal residue" evidence="1">
    <location>
        <position position="161"/>
    </location>
</feature>
<dbReference type="Proteomes" id="UP000054705">
    <property type="component" value="Unassembled WGS sequence"/>
</dbReference>
<reference evidence="2" key="1">
    <citation type="journal article" date="2015" name="MBio">
        <title>Genome-Resolved Metagenomic Analysis Reveals Roles for Candidate Phyla and Other Microbial Community Members in Biogeochemical Transformations in Oil Reservoirs.</title>
        <authorList>
            <person name="Hu P."/>
            <person name="Tom L."/>
            <person name="Singh A."/>
            <person name="Thomas B.C."/>
            <person name="Baker B.J."/>
            <person name="Piceno Y.M."/>
            <person name="Andersen G.L."/>
            <person name="Banfield J.F."/>
        </authorList>
    </citation>
    <scope>NUCLEOTIDE SEQUENCE [LARGE SCALE GENOMIC DNA]</scope>
</reference>
<name>A0A117M328_9FIRM</name>
<dbReference type="PANTHER" id="PTHR30217">
    <property type="entry name" value="PEPTIDASE U32 FAMILY"/>
    <property type="match status" value="1"/>
</dbReference>
<dbReference type="GO" id="GO:0008233">
    <property type="term" value="F:peptidase activity"/>
    <property type="evidence" value="ECO:0007669"/>
    <property type="project" value="UniProtKB-KW"/>
</dbReference>